<organism evidence="1 2">
    <name type="scientific">Ciona intestinalis</name>
    <name type="common">Transparent sea squirt</name>
    <name type="synonym">Ascidia intestinalis</name>
    <dbReference type="NCBI Taxonomy" id="7719"/>
    <lineage>
        <taxon>Eukaryota</taxon>
        <taxon>Metazoa</taxon>
        <taxon>Chordata</taxon>
        <taxon>Tunicata</taxon>
        <taxon>Ascidiacea</taxon>
        <taxon>Phlebobranchia</taxon>
        <taxon>Cionidae</taxon>
        <taxon>Ciona</taxon>
    </lineage>
</organism>
<dbReference type="HOGENOM" id="CLU_3224252_0_0_1"/>
<dbReference type="Ensembl" id="ENSCINT00000036662.1">
    <property type="protein sequence ID" value="ENSCINP00000031629.1"/>
    <property type="gene ID" value="ENSCING00000020524.1"/>
</dbReference>
<reference evidence="1" key="3">
    <citation type="submission" date="2025-09" db="UniProtKB">
        <authorList>
            <consortium name="Ensembl"/>
        </authorList>
    </citation>
    <scope>IDENTIFICATION</scope>
</reference>
<evidence type="ECO:0000313" key="2">
    <source>
        <dbReference type="Proteomes" id="UP000008144"/>
    </source>
</evidence>
<reference evidence="1" key="2">
    <citation type="submission" date="2025-08" db="UniProtKB">
        <authorList>
            <consortium name="Ensembl"/>
        </authorList>
    </citation>
    <scope>IDENTIFICATION</scope>
</reference>
<keyword evidence="2" id="KW-1185">Reference proteome</keyword>
<dbReference type="Proteomes" id="UP000008144">
    <property type="component" value="Unassembled WGS sequence"/>
</dbReference>
<dbReference type="InParanoid" id="H2XPP5"/>
<evidence type="ECO:0000313" key="1">
    <source>
        <dbReference type="Ensembl" id="ENSCINP00000031629.1"/>
    </source>
</evidence>
<reference evidence="2" key="1">
    <citation type="journal article" date="2002" name="Science">
        <title>The draft genome of Ciona intestinalis: insights into chordate and vertebrate origins.</title>
        <authorList>
            <person name="Dehal P."/>
            <person name="Satou Y."/>
            <person name="Campbell R.K."/>
            <person name="Chapman J."/>
            <person name="Degnan B."/>
            <person name="De Tomaso A."/>
            <person name="Davidson B."/>
            <person name="Di Gregorio A."/>
            <person name="Gelpke M."/>
            <person name="Goodstein D.M."/>
            <person name="Harafuji N."/>
            <person name="Hastings K.E."/>
            <person name="Ho I."/>
            <person name="Hotta K."/>
            <person name="Huang W."/>
            <person name="Kawashima T."/>
            <person name="Lemaire P."/>
            <person name="Martinez D."/>
            <person name="Meinertzhagen I.A."/>
            <person name="Necula S."/>
            <person name="Nonaka M."/>
            <person name="Putnam N."/>
            <person name="Rash S."/>
            <person name="Saiga H."/>
            <person name="Satake M."/>
            <person name="Terry A."/>
            <person name="Yamada L."/>
            <person name="Wang H.G."/>
            <person name="Awazu S."/>
            <person name="Azumi K."/>
            <person name="Boore J."/>
            <person name="Branno M."/>
            <person name="Chin-Bow S."/>
            <person name="DeSantis R."/>
            <person name="Doyle S."/>
            <person name="Francino P."/>
            <person name="Keys D.N."/>
            <person name="Haga S."/>
            <person name="Hayashi H."/>
            <person name="Hino K."/>
            <person name="Imai K.S."/>
            <person name="Inaba K."/>
            <person name="Kano S."/>
            <person name="Kobayashi K."/>
            <person name="Kobayashi M."/>
            <person name="Lee B.I."/>
            <person name="Makabe K.W."/>
            <person name="Manohar C."/>
            <person name="Matassi G."/>
            <person name="Medina M."/>
            <person name="Mochizuki Y."/>
            <person name="Mount S."/>
            <person name="Morishita T."/>
            <person name="Miura S."/>
            <person name="Nakayama A."/>
            <person name="Nishizaka S."/>
            <person name="Nomoto H."/>
            <person name="Ohta F."/>
            <person name="Oishi K."/>
            <person name="Rigoutsos I."/>
            <person name="Sano M."/>
            <person name="Sasaki A."/>
            <person name="Sasakura Y."/>
            <person name="Shoguchi E."/>
            <person name="Shin-i T."/>
            <person name="Spagnuolo A."/>
            <person name="Stainier D."/>
            <person name="Suzuki M.M."/>
            <person name="Tassy O."/>
            <person name="Takatori N."/>
            <person name="Tokuoka M."/>
            <person name="Yagi K."/>
            <person name="Yoshizaki F."/>
            <person name="Wada S."/>
            <person name="Zhang C."/>
            <person name="Hyatt P.D."/>
            <person name="Larimer F."/>
            <person name="Detter C."/>
            <person name="Doggett N."/>
            <person name="Glavina T."/>
            <person name="Hawkins T."/>
            <person name="Richardson P."/>
            <person name="Lucas S."/>
            <person name="Kohara Y."/>
            <person name="Levine M."/>
            <person name="Satoh N."/>
            <person name="Rokhsar D.S."/>
        </authorList>
    </citation>
    <scope>NUCLEOTIDE SEQUENCE [LARGE SCALE GENOMIC DNA]</scope>
</reference>
<name>H2XPP5_CIOIN</name>
<protein>
    <submittedName>
        <fullName evidence="1">Uncharacterized protein</fullName>
    </submittedName>
</protein>
<accession>H2XPP5</accession>
<proteinExistence type="predicted"/>
<dbReference type="AlphaFoldDB" id="H2XPP5"/>
<sequence length="44" mass="4842">MFVSTSAVIESCENKFTEIVCRCSLTGQDLGQKTGQGWKARVMT</sequence>